<evidence type="ECO:0000256" key="4">
    <source>
        <dbReference type="ARBA" id="ARBA00022478"/>
    </source>
</evidence>
<evidence type="ECO:0000256" key="1">
    <source>
        <dbReference type="ARBA" id="ARBA00007123"/>
    </source>
</evidence>
<evidence type="ECO:0000256" key="11">
    <source>
        <dbReference type="SAM" id="MobiDB-lite"/>
    </source>
</evidence>
<evidence type="ECO:0000256" key="5">
    <source>
        <dbReference type="ARBA" id="ARBA00022679"/>
    </source>
</evidence>
<dbReference type="GO" id="GO:0003677">
    <property type="term" value="F:DNA binding"/>
    <property type="evidence" value="ECO:0007669"/>
    <property type="project" value="InterPro"/>
</dbReference>
<evidence type="ECO:0000256" key="2">
    <source>
        <dbReference type="ARBA" id="ARBA00012418"/>
    </source>
</evidence>
<dbReference type="InterPro" id="IPR011262">
    <property type="entry name" value="DNA-dir_RNA_pol_insert"/>
</dbReference>
<evidence type="ECO:0000259" key="12">
    <source>
        <dbReference type="SMART" id="SM00662"/>
    </source>
</evidence>
<dbReference type="NCBIfam" id="TIGR02027">
    <property type="entry name" value="rpoA"/>
    <property type="match status" value="1"/>
</dbReference>
<dbReference type="FunFam" id="2.170.120.12:FF:000001">
    <property type="entry name" value="DNA-directed RNA polymerase subunit alpha"/>
    <property type="match status" value="1"/>
</dbReference>
<evidence type="ECO:0000256" key="10">
    <source>
        <dbReference type="ARBA" id="ARBA00048552"/>
    </source>
</evidence>
<dbReference type="EMBL" id="PEZZ01000024">
    <property type="protein sequence ID" value="PIS05045.1"/>
    <property type="molecule type" value="Genomic_DNA"/>
</dbReference>
<dbReference type="NCBIfam" id="NF003519">
    <property type="entry name" value="PRK05182.2-5"/>
    <property type="match status" value="1"/>
</dbReference>
<dbReference type="CDD" id="cd06928">
    <property type="entry name" value="RNAP_alpha_NTD"/>
    <property type="match status" value="1"/>
</dbReference>
<dbReference type="SUPFAM" id="SSF55257">
    <property type="entry name" value="RBP11-like subunits of RNA polymerase"/>
    <property type="match status" value="1"/>
</dbReference>
<dbReference type="GO" id="GO:0046983">
    <property type="term" value="F:protein dimerization activity"/>
    <property type="evidence" value="ECO:0007669"/>
    <property type="project" value="InterPro"/>
</dbReference>
<feature type="compositionally biased region" description="Basic and acidic residues" evidence="11">
    <location>
        <begin position="265"/>
        <end position="280"/>
    </location>
</feature>
<keyword evidence="4 13" id="KW-0240">DNA-directed RNA polymerase</keyword>
<reference evidence="14" key="1">
    <citation type="submission" date="2017-09" db="EMBL/GenBank/DDBJ databases">
        <title>Depth-based differentiation of microbial function through sediment-hosted aquifers and enrichment of novel symbionts in the deep terrestrial subsurface.</title>
        <authorList>
            <person name="Probst A.J."/>
            <person name="Ladd B."/>
            <person name="Jarett J.K."/>
            <person name="Geller-Mcgrath D.E."/>
            <person name="Sieber C.M.K."/>
            <person name="Emerson J.B."/>
            <person name="Anantharaman K."/>
            <person name="Thomas B.C."/>
            <person name="Malmstrom R."/>
            <person name="Stieglmeier M."/>
            <person name="Klingl A."/>
            <person name="Woyke T."/>
            <person name="Ryan C.M."/>
            <person name="Banfield J.F."/>
        </authorList>
    </citation>
    <scope>NUCLEOTIDE SEQUENCE [LARGE SCALE GENOMIC DNA]</scope>
</reference>
<gene>
    <name evidence="13" type="ORF">COT81_03240</name>
</gene>
<dbReference type="Proteomes" id="UP000230935">
    <property type="component" value="Unassembled WGS sequence"/>
</dbReference>
<dbReference type="Gene3D" id="2.170.120.12">
    <property type="entry name" value="DNA-directed RNA polymerase, insert domain"/>
    <property type="match status" value="1"/>
</dbReference>
<dbReference type="GO" id="GO:0005737">
    <property type="term" value="C:cytoplasm"/>
    <property type="evidence" value="ECO:0007669"/>
    <property type="project" value="UniProtKB-ARBA"/>
</dbReference>
<dbReference type="InterPro" id="IPR011263">
    <property type="entry name" value="DNA-dir_RNA_pol_RpoA/D/Rpb3"/>
</dbReference>
<dbReference type="GO" id="GO:0000428">
    <property type="term" value="C:DNA-directed RNA polymerase complex"/>
    <property type="evidence" value="ECO:0007669"/>
    <property type="project" value="UniProtKB-KW"/>
</dbReference>
<feature type="region of interest" description="Disordered" evidence="11">
    <location>
        <begin position="230"/>
        <end position="280"/>
    </location>
</feature>
<dbReference type="GO" id="GO:0006351">
    <property type="term" value="P:DNA-templated transcription"/>
    <property type="evidence" value="ECO:0007669"/>
    <property type="project" value="InterPro"/>
</dbReference>
<dbReference type="AlphaFoldDB" id="A0A2H0W0Z2"/>
<dbReference type="InterPro" id="IPR036643">
    <property type="entry name" value="RNApol_insert_sf"/>
</dbReference>
<evidence type="ECO:0000313" key="13">
    <source>
        <dbReference type="EMBL" id="PIS05045.1"/>
    </source>
</evidence>
<dbReference type="SMART" id="SM00662">
    <property type="entry name" value="RPOLD"/>
    <property type="match status" value="1"/>
</dbReference>
<name>A0A2H0W0Z2_9BACT</name>
<evidence type="ECO:0000256" key="3">
    <source>
        <dbReference type="ARBA" id="ARBA00015972"/>
    </source>
</evidence>
<dbReference type="Pfam" id="PF01000">
    <property type="entry name" value="RNA_pol_A_bac"/>
    <property type="match status" value="1"/>
</dbReference>
<keyword evidence="5" id="KW-0808">Transferase</keyword>
<evidence type="ECO:0000256" key="7">
    <source>
        <dbReference type="ARBA" id="ARBA00023163"/>
    </source>
</evidence>
<dbReference type="Gene3D" id="3.30.1360.10">
    <property type="entry name" value="RNA polymerase, RBP11-like subunit"/>
    <property type="match status" value="1"/>
</dbReference>
<comment type="caution">
    <text evidence="13">The sequence shown here is derived from an EMBL/GenBank/DDBJ whole genome shotgun (WGS) entry which is preliminary data.</text>
</comment>
<comment type="catalytic activity">
    <reaction evidence="10">
        <text>RNA(n) + a ribonucleoside 5'-triphosphate = RNA(n+1) + diphosphate</text>
        <dbReference type="Rhea" id="RHEA:21248"/>
        <dbReference type="Rhea" id="RHEA-COMP:14527"/>
        <dbReference type="Rhea" id="RHEA-COMP:17342"/>
        <dbReference type="ChEBI" id="CHEBI:33019"/>
        <dbReference type="ChEBI" id="CHEBI:61557"/>
        <dbReference type="ChEBI" id="CHEBI:140395"/>
        <dbReference type="EC" id="2.7.7.6"/>
    </reaction>
</comment>
<comment type="similarity">
    <text evidence="1">Belongs to the RNA polymerase alpha chain family.</text>
</comment>
<proteinExistence type="inferred from homology"/>
<dbReference type="InterPro" id="IPR011773">
    <property type="entry name" value="DNA-dir_RpoA"/>
</dbReference>
<dbReference type="EC" id="2.7.7.6" evidence="2"/>
<dbReference type="InterPro" id="IPR036603">
    <property type="entry name" value="RBP11-like"/>
</dbReference>
<protein>
    <recommendedName>
        <fullName evidence="3">DNA-directed RNA polymerase subunit alpha</fullName>
        <ecNumber evidence="2">2.7.7.6</ecNumber>
    </recommendedName>
    <alternativeName>
        <fullName evidence="9">RNA polymerase subunit alpha</fullName>
    </alternativeName>
    <alternativeName>
        <fullName evidence="8">Transcriptase subunit alpha</fullName>
    </alternativeName>
</protein>
<dbReference type="GO" id="GO:0003899">
    <property type="term" value="F:DNA-directed RNA polymerase activity"/>
    <property type="evidence" value="ECO:0007669"/>
    <property type="project" value="UniProtKB-EC"/>
</dbReference>
<accession>A0A2H0W0Z2</accession>
<organism evidence="13 14">
    <name type="scientific">Candidatus Buchananbacteria bacterium CG10_big_fil_rev_8_21_14_0_10_42_9</name>
    <dbReference type="NCBI Taxonomy" id="1974526"/>
    <lineage>
        <taxon>Bacteria</taxon>
        <taxon>Candidatus Buchananiibacteriota</taxon>
    </lineage>
</organism>
<dbReference type="SUPFAM" id="SSF56553">
    <property type="entry name" value="Insert subdomain of RNA polymerase alpha subunit"/>
    <property type="match status" value="1"/>
</dbReference>
<evidence type="ECO:0000256" key="9">
    <source>
        <dbReference type="ARBA" id="ARBA00033070"/>
    </source>
</evidence>
<feature type="domain" description="DNA-directed RNA polymerase RpoA/D/Rpb3-type" evidence="12">
    <location>
        <begin position="20"/>
        <end position="227"/>
    </location>
</feature>
<evidence type="ECO:0000313" key="14">
    <source>
        <dbReference type="Proteomes" id="UP000230935"/>
    </source>
</evidence>
<sequence>MEQIHFPDKIELNKGSNPNETIVNIEAFSPGYGTTIGNALRRILLSSLPGAAITSYKIEGVQHEFSAIDGVKEDIVEVLLNLKRVRFKKETDEPVKIELKVKGEKTITAKDFKCPADLEITNPDQHIMTLTDKNSSVEMSAVVENGRGYESTEEREGDLEIGSVAIDSLFSPIQNVGFTVENVRVGEKTNYDKLVMNIETDGSMDVKDALSQAIEILQSQFTTVNDLIRGKAMPSSQPKPASSGDESKKIEAAVAEAMSNADTAEAPKIDKTKTGGDKEN</sequence>
<evidence type="ECO:0000256" key="8">
    <source>
        <dbReference type="ARBA" id="ARBA00032524"/>
    </source>
</evidence>
<keyword evidence="6" id="KW-0548">Nucleotidyltransferase</keyword>
<keyword evidence="7" id="KW-0804">Transcription</keyword>
<evidence type="ECO:0000256" key="6">
    <source>
        <dbReference type="ARBA" id="ARBA00022695"/>
    </source>
</evidence>